<sequence length="371" mass="43611">MNTFSHVPPGFRFHPTDEELVDYYLRKKIASKRIDLDVIKDVDLYKIEPWDLQELCKISNDEQNEWYFFSHKDKKYPTGTRTNRATKAGFWKATGRDKAIYSKHSLIGMRKTLVFYKGRAPNGLKSDWIMHEYRLETNENGTPQEEGWVVCRVFKKRLAAIRKDGEHEQMCWYEDQVSFMPDFDSPRRISQSPYASYNNNNNLQYCKQEQLQEQLQYNNMPHHHHHHTHDAFLQLPQLESPKIPHSSTPNFVPMANILQPTSNILTQDHQPHHMQQQMNSLFDNNNINDHHQGGIINDQVTDWRVLDKFVASQLSHDQDLGTGTGTGKEPSIEHHQVSNEEQLNIFINESKRQEEDEEEESNPSSQIDLWK</sequence>
<protein>
    <submittedName>
        <fullName evidence="1">Uncharacterized protein</fullName>
    </submittedName>
</protein>
<gene>
    <name evidence="1" type="ORF">M9H77_32845</name>
</gene>
<evidence type="ECO:0000313" key="1">
    <source>
        <dbReference type="EMBL" id="KAI5655658.1"/>
    </source>
</evidence>
<evidence type="ECO:0000313" key="2">
    <source>
        <dbReference type="Proteomes" id="UP001060085"/>
    </source>
</evidence>
<dbReference type="Proteomes" id="UP001060085">
    <property type="component" value="Linkage Group LG07"/>
</dbReference>
<name>A0ACC0A8B7_CATRO</name>
<reference evidence="2" key="1">
    <citation type="journal article" date="2023" name="Nat. Plants">
        <title>Single-cell RNA sequencing provides a high-resolution roadmap for understanding the multicellular compartmentation of specialized metabolism.</title>
        <authorList>
            <person name="Sun S."/>
            <person name="Shen X."/>
            <person name="Li Y."/>
            <person name="Li Y."/>
            <person name="Wang S."/>
            <person name="Li R."/>
            <person name="Zhang H."/>
            <person name="Shen G."/>
            <person name="Guo B."/>
            <person name="Wei J."/>
            <person name="Xu J."/>
            <person name="St-Pierre B."/>
            <person name="Chen S."/>
            <person name="Sun C."/>
        </authorList>
    </citation>
    <scope>NUCLEOTIDE SEQUENCE [LARGE SCALE GENOMIC DNA]</scope>
</reference>
<keyword evidence="2" id="KW-1185">Reference proteome</keyword>
<dbReference type="EMBL" id="CM044707">
    <property type="protein sequence ID" value="KAI5655658.1"/>
    <property type="molecule type" value="Genomic_DNA"/>
</dbReference>
<comment type="caution">
    <text evidence="1">The sequence shown here is derived from an EMBL/GenBank/DDBJ whole genome shotgun (WGS) entry which is preliminary data.</text>
</comment>
<proteinExistence type="predicted"/>
<organism evidence="1 2">
    <name type="scientific">Catharanthus roseus</name>
    <name type="common">Madagascar periwinkle</name>
    <name type="synonym">Vinca rosea</name>
    <dbReference type="NCBI Taxonomy" id="4058"/>
    <lineage>
        <taxon>Eukaryota</taxon>
        <taxon>Viridiplantae</taxon>
        <taxon>Streptophyta</taxon>
        <taxon>Embryophyta</taxon>
        <taxon>Tracheophyta</taxon>
        <taxon>Spermatophyta</taxon>
        <taxon>Magnoliopsida</taxon>
        <taxon>eudicotyledons</taxon>
        <taxon>Gunneridae</taxon>
        <taxon>Pentapetalae</taxon>
        <taxon>asterids</taxon>
        <taxon>lamiids</taxon>
        <taxon>Gentianales</taxon>
        <taxon>Apocynaceae</taxon>
        <taxon>Rauvolfioideae</taxon>
        <taxon>Vinceae</taxon>
        <taxon>Catharanthinae</taxon>
        <taxon>Catharanthus</taxon>
    </lineage>
</organism>
<accession>A0ACC0A8B7</accession>